<feature type="transmembrane region" description="Helical" evidence="1">
    <location>
        <begin position="100"/>
        <end position="118"/>
    </location>
</feature>
<evidence type="ECO:0000313" key="2">
    <source>
        <dbReference type="EMBL" id="MBO1884396.1"/>
    </source>
</evidence>
<sequence length="300" mass="34666">MRISFYLAYIYYRKLFPKGDVLTIASLIAVAGYALYGLYHHYDSLHYLLWGLPLGTLAYHYQRKDLTLLKVQPQYPLAIIGEYLVENLLPLLLMFWKADFITAIGVIILLVIIAFLPQQNWVIRYPFSLSDPFWHISFRQYKLIIMLPIAIALIIIGAMYANPNIALFALAITALTGCMPYFEREYKAHIVVATHKGKDYLLQQLKAGIYNSTLLFAPVLITYFICFKWQYIEVLPLYIAIPAIGVLTKYTFWKQPLGQGFALLAITIGIIYIIPIMAIPYFYYLAIRNIKKIQYAEHSH</sequence>
<feature type="transmembrane region" description="Helical" evidence="1">
    <location>
        <begin position="208"/>
        <end position="227"/>
    </location>
</feature>
<dbReference type="Proteomes" id="UP000681610">
    <property type="component" value="Unassembled WGS sequence"/>
</dbReference>
<gene>
    <name evidence="2" type="ORF">J4N46_08165</name>
</gene>
<feature type="transmembrane region" description="Helical" evidence="1">
    <location>
        <begin position="138"/>
        <end position="158"/>
    </location>
</feature>
<accession>A0ABS3PYJ3</accession>
<keyword evidence="1" id="KW-0472">Membrane</keyword>
<dbReference type="RefSeq" id="WP_208058892.1">
    <property type="nucleotide sequence ID" value="NZ_JAGDYP010000005.1"/>
</dbReference>
<feature type="transmembrane region" description="Helical" evidence="1">
    <location>
        <begin position="234"/>
        <end position="253"/>
    </location>
</feature>
<comment type="caution">
    <text evidence="2">The sequence shown here is derived from an EMBL/GenBank/DDBJ whole genome shotgun (WGS) entry which is preliminary data.</text>
</comment>
<proteinExistence type="predicted"/>
<evidence type="ECO:0000313" key="3">
    <source>
        <dbReference type="Proteomes" id="UP000681610"/>
    </source>
</evidence>
<feature type="transmembrane region" description="Helical" evidence="1">
    <location>
        <begin position="259"/>
        <end position="284"/>
    </location>
</feature>
<keyword evidence="1" id="KW-1133">Transmembrane helix</keyword>
<dbReference type="EMBL" id="JAGDYP010000005">
    <property type="protein sequence ID" value="MBO1884396.1"/>
    <property type="molecule type" value="Genomic_DNA"/>
</dbReference>
<evidence type="ECO:0000256" key="1">
    <source>
        <dbReference type="SAM" id="Phobius"/>
    </source>
</evidence>
<keyword evidence="3" id="KW-1185">Reference proteome</keyword>
<feature type="transmembrane region" description="Helical" evidence="1">
    <location>
        <begin position="21"/>
        <end position="39"/>
    </location>
</feature>
<reference evidence="2 3" key="1">
    <citation type="submission" date="2021-03" db="EMBL/GenBank/DDBJ databases">
        <title>Isolation and description of Capnocytophaga bilenii sp. nov., a novel Capnocytophaga species, isolated from a gingivitis subject.</title>
        <authorList>
            <person name="Antezack A."/>
            <person name="Monnet-Corti V."/>
            <person name="La Scola B."/>
        </authorList>
    </citation>
    <scope>NUCLEOTIDE SEQUENCE [LARGE SCALE GENOMIC DNA]</scope>
    <source>
        <strain evidence="2 3">Marseille-Q4570</strain>
    </source>
</reference>
<protein>
    <submittedName>
        <fullName evidence="2">ABC transporter permease</fullName>
    </submittedName>
</protein>
<organism evidence="2 3">
    <name type="scientific">Capnocytophaga bilenii</name>
    <dbReference type="NCBI Taxonomy" id="2819369"/>
    <lineage>
        <taxon>Bacteria</taxon>
        <taxon>Pseudomonadati</taxon>
        <taxon>Bacteroidota</taxon>
        <taxon>Flavobacteriia</taxon>
        <taxon>Flavobacteriales</taxon>
        <taxon>Flavobacteriaceae</taxon>
        <taxon>Capnocytophaga</taxon>
    </lineage>
</organism>
<keyword evidence="1" id="KW-0812">Transmembrane</keyword>
<name>A0ABS3PYJ3_9FLAO</name>